<name>A0ABS4MCW0_9LACO</name>
<reference evidence="1 2" key="1">
    <citation type="submission" date="2021-03" db="EMBL/GenBank/DDBJ databases">
        <title>Genomic Encyclopedia of Type Strains, Phase IV (KMG-IV): sequencing the most valuable type-strain genomes for metagenomic binning, comparative biology and taxonomic classification.</title>
        <authorList>
            <person name="Goeker M."/>
        </authorList>
    </citation>
    <scope>NUCLEOTIDE SEQUENCE [LARGE SCALE GENOMIC DNA]</scope>
    <source>
        <strain evidence="1 2">DSM 101872</strain>
    </source>
</reference>
<accession>A0ABS4MCW0</accession>
<dbReference type="EMBL" id="JAGGLU010000002">
    <property type="protein sequence ID" value="MBP2057448.1"/>
    <property type="molecule type" value="Genomic_DNA"/>
</dbReference>
<protein>
    <submittedName>
        <fullName evidence="1">Uncharacterized protein</fullName>
    </submittedName>
</protein>
<dbReference type="Proteomes" id="UP001519292">
    <property type="component" value="Unassembled WGS sequence"/>
</dbReference>
<gene>
    <name evidence="1" type="ORF">J2Z60_000612</name>
</gene>
<proteinExistence type="predicted"/>
<comment type="caution">
    <text evidence="1">The sequence shown here is derived from an EMBL/GenBank/DDBJ whole genome shotgun (WGS) entry which is preliminary data.</text>
</comment>
<dbReference type="RefSeq" id="WP_209686187.1">
    <property type="nucleotide sequence ID" value="NZ_JAGGLU010000002.1"/>
</dbReference>
<keyword evidence="2" id="KW-1185">Reference proteome</keyword>
<evidence type="ECO:0000313" key="2">
    <source>
        <dbReference type="Proteomes" id="UP001519292"/>
    </source>
</evidence>
<evidence type="ECO:0000313" key="1">
    <source>
        <dbReference type="EMBL" id="MBP2057448.1"/>
    </source>
</evidence>
<organism evidence="1 2">
    <name type="scientific">Lactobacillus colini</name>
    <dbReference type="NCBI Taxonomy" id="1819254"/>
    <lineage>
        <taxon>Bacteria</taxon>
        <taxon>Bacillati</taxon>
        <taxon>Bacillota</taxon>
        <taxon>Bacilli</taxon>
        <taxon>Lactobacillales</taxon>
        <taxon>Lactobacillaceae</taxon>
        <taxon>Lactobacillus</taxon>
    </lineage>
</organism>
<sequence>MLQLRQYANAGVSIFDSVVAVVGATVFSRFCVSQFNDNEQGLTAGAFCTCVKPFFYC</sequence>